<protein>
    <recommendedName>
        <fullName evidence="3">citrate synthase (unknown stereospecificity)</fullName>
        <ecNumber evidence="3">2.3.3.16</ecNumber>
    </recommendedName>
</protein>
<keyword evidence="6" id="KW-0012">Acyltransferase</keyword>
<dbReference type="EC" id="2.3.3.16" evidence="3"/>
<dbReference type="PANTHER" id="PTHR11739">
    <property type="entry name" value="CITRATE SYNTHASE"/>
    <property type="match status" value="1"/>
</dbReference>
<evidence type="ECO:0000256" key="1">
    <source>
        <dbReference type="ARBA" id="ARBA00005163"/>
    </source>
</evidence>
<dbReference type="NCBIfam" id="NF007128">
    <property type="entry name" value="PRK09569.1"/>
    <property type="match status" value="1"/>
</dbReference>
<reference evidence="6 7" key="1">
    <citation type="submission" date="2015-07" db="EMBL/GenBank/DDBJ databases">
        <title>Genome sequence of Leptolinea tardivitalis DSM 16556.</title>
        <authorList>
            <person name="Hemp J."/>
            <person name="Ward L.M."/>
            <person name="Pace L.A."/>
            <person name="Fischer W.W."/>
        </authorList>
    </citation>
    <scope>NUCLEOTIDE SEQUENCE [LARGE SCALE GENOMIC DNA]</scope>
    <source>
        <strain evidence="6 7">YMTK-2</strain>
    </source>
</reference>
<accession>A0A0P6XC98</accession>
<dbReference type="PATRIC" id="fig|229920.5.peg.1434"/>
<keyword evidence="7" id="KW-1185">Reference proteome</keyword>
<dbReference type="Pfam" id="PF00285">
    <property type="entry name" value="Citrate_synt"/>
    <property type="match status" value="1"/>
</dbReference>
<evidence type="ECO:0000256" key="2">
    <source>
        <dbReference type="ARBA" id="ARBA00010566"/>
    </source>
</evidence>
<keyword evidence="4 5" id="KW-0808">Transferase</keyword>
<organism evidence="6 7">
    <name type="scientific">Leptolinea tardivitalis</name>
    <dbReference type="NCBI Taxonomy" id="229920"/>
    <lineage>
        <taxon>Bacteria</taxon>
        <taxon>Bacillati</taxon>
        <taxon>Chloroflexota</taxon>
        <taxon>Anaerolineae</taxon>
        <taxon>Anaerolineales</taxon>
        <taxon>Anaerolineaceae</taxon>
        <taxon>Leptolinea</taxon>
    </lineage>
</organism>
<dbReference type="SUPFAM" id="SSF48256">
    <property type="entry name" value="Citrate synthase"/>
    <property type="match status" value="1"/>
</dbReference>
<proteinExistence type="inferred from homology"/>
<dbReference type="STRING" id="229920.ADM99_07330"/>
<dbReference type="Gene3D" id="1.10.580.10">
    <property type="entry name" value="Citrate Synthase, domain 1"/>
    <property type="match status" value="1"/>
</dbReference>
<dbReference type="GO" id="GO:0036440">
    <property type="term" value="F:citrate synthase activity"/>
    <property type="evidence" value="ECO:0007669"/>
    <property type="project" value="UniProtKB-EC"/>
</dbReference>
<dbReference type="PROSITE" id="PS00480">
    <property type="entry name" value="CITRATE_SYNTHASE"/>
    <property type="match status" value="1"/>
</dbReference>
<name>A0A0P6XC98_9CHLR</name>
<dbReference type="RefSeq" id="WP_062421024.1">
    <property type="nucleotide sequence ID" value="NZ_BBYA01000008.1"/>
</dbReference>
<dbReference type="InterPro" id="IPR036969">
    <property type="entry name" value="Citrate_synthase_sf"/>
</dbReference>
<comment type="pathway">
    <text evidence="1">Carbohydrate metabolism; tricarboxylic acid cycle.</text>
</comment>
<sequence>MILHDRIAEILPAWRDRVNHLVTEHRDFKVCDVTVSQIYQGIRGVQIQVTDISYVDPYEGLRLRGYTIPEVLEKLPRLPGCEFPMAGGLYYLLMTDSLPSYEEALEVEDEWKKYAVIPQYVIDMIHTMPRNTHPMTLFSQGIMALGVDSIFSRQYLNGLAKSDYWIPTLDDSIRLTAKLPALAAVIYNWKYRDGSVIAPNPDLDWSGNFAYMIENPNNHEYEELCRLFFLLHSDHEGANVSAHTAHLVNSALSDVYLASSAAMNGLAGPLHGLANQECLRWLLKVYNSFESLPSKEEMADFARAELKSGRVIPGYGHAVLRTTDPRFTAQYEFAKKYLPDDELYQLVCRIYEVLPGILKETGKVKNPYPNVDAINGTLQYHYGVREFDFYTVLFGVSRILGITAHAVWARALNKPIERPKSLTTAILEERVAGKPDTVEVEM</sequence>
<dbReference type="Gene3D" id="1.10.230.10">
    <property type="entry name" value="Cytochrome P450-Terp, domain 2"/>
    <property type="match status" value="1"/>
</dbReference>
<dbReference type="OrthoDB" id="9800864at2"/>
<dbReference type="InterPro" id="IPR016142">
    <property type="entry name" value="Citrate_synth-like_lrg_a-sub"/>
</dbReference>
<dbReference type="UniPathway" id="UPA00223"/>
<evidence type="ECO:0000313" key="6">
    <source>
        <dbReference type="EMBL" id="KPL72856.1"/>
    </source>
</evidence>
<gene>
    <name evidence="6" type="ORF">ADM99_07330</name>
</gene>
<evidence type="ECO:0000313" key="7">
    <source>
        <dbReference type="Proteomes" id="UP000050430"/>
    </source>
</evidence>
<dbReference type="EMBL" id="LGCK01000007">
    <property type="protein sequence ID" value="KPL72856.1"/>
    <property type="molecule type" value="Genomic_DNA"/>
</dbReference>
<evidence type="ECO:0000256" key="4">
    <source>
        <dbReference type="ARBA" id="ARBA00022679"/>
    </source>
</evidence>
<dbReference type="AlphaFoldDB" id="A0A0P6XC98"/>
<dbReference type="PRINTS" id="PR00143">
    <property type="entry name" value="CITRTSNTHASE"/>
</dbReference>
<dbReference type="InterPro" id="IPR016143">
    <property type="entry name" value="Citrate_synth-like_sm_a-sub"/>
</dbReference>
<dbReference type="GO" id="GO:0006099">
    <property type="term" value="P:tricarboxylic acid cycle"/>
    <property type="evidence" value="ECO:0007669"/>
    <property type="project" value="UniProtKB-UniPathway"/>
</dbReference>
<evidence type="ECO:0000256" key="3">
    <source>
        <dbReference type="ARBA" id="ARBA00012972"/>
    </source>
</evidence>
<comment type="similarity">
    <text evidence="2 5">Belongs to the citrate synthase family.</text>
</comment>
<evidence type="ECO:0000256" key="5">
    <source>
        <dbReference type="RuleBase" id="RU003406"/>
    </source>
</evidence>
<dbReference type="PANTHER" id="PTHR11739:SF8">
    <property type="entry name" value="CITRATE SYNTHASE, MITOCHONDRIAL"/>
    <property type="match status" value="1"/>
</dbReference>
<dbReference type="InterPro" id="IPR002020">
    <property type="entry name" value="Citrate_synthase"/>
</dbReference>
<comment type="caution">
    <text evidence="6">The sequence shown here is derived from an EMBL/GenBank/DDBJ whole genome shotgun (WGS) entry which is preliminary data.</text>
</comment>
<dbReference type="Proteomes" id="UP000050430">
    <property type="component" value="Unassembled WGS sequence"/>
</dbReference>
<dbReference type="InterPro" id="IPR019810">
    <property type="entry name" value="Citrate_synthase_AS"/>
</dbReference>
<dbReference type="GO" id="GO:0005975">
    <property type="term" value="P:carbohydrate metabolic process"/>
    <property type="evidence" value="ECO:0007669"/>
    <property type="project" value="TreeGrafter"/>
</dbReference>